<reference evidence="2 3" key="1">
    <citation type="submission" date="2020-02" db="EMBL/GenBank/DDBJ databases">
        <authorList>
            <person name="Ma Q."/>
            <person name="Huang Y."/>
            <person name="Song X."/>
            <person name="Pei D."/>
        </authorList>
    </citation>
    <scope>NUCLEOTIDE SEQUENCE [LARGE SCALE GENOMIC DNA]</scope>
    <source>
        <strain evidence="2">Sxm20200214</strain>
        <tissue evidence="2">Leaf</tissue>
    </source>
</reference>
<evidence type="ECO:0000256" key="1">
    <source>
        <dbReference type="SAM" id="MobiDB-lite"/>
    </source>
</evidence>
<dbReference type="EMBL" id="JAAMPC010000001">
    <property type="protein sequence ID" value="KAG2330521.1"/>
    <property type="molecule type" value="Genomic_DNA"/>
</dbReference>
<name>A0A8X7WJ68_BRACI</name>
<dbReference type="AlphaFoldDB" id="A0A8X7WJ68"/>
<organism evidence="2 3">
    <name type="scientific">Brassica carinata</name>
    <name type="common">Ethiopian mustard</name>
    <name type="synonym">Abyssinian cabbage</name>
    <dbReference type="NCBI Taxonomy" id="52824"/>
    <lineage>
        <taxon>Eukaryota</taxon>
        <taxon>Viridiplantae</taxon>
        <taxon>Streptophyta</taxon>
        <taxon>Embryophyta</taxon>
        <taxon>Tracheophyta</taxon>
        <taxon>Spermatophyta</taxon>
        <taxon>Magnoliopsida</taxon>
        <taxon>eudicotyledons</taxon>
        <taxon>Gunneridae</taxon>
        <taxon>Pentapetalae</taxon>
        <taxon>rosids</taxon>
        <taxon>malvids</taxon>
        <taxon>Brassicales</taxon>
        <taxon>Brassicaceae</taxon>
        <taxon>Brassiceae</taxon>
        <taxon>Brassica</taxon>
    </lineage>
</organism>
<keyword evidence="3" id="KW-1185">Reference proteome</keyword>
<proteinExistence type="predicted"/>
<accession>A0A8X7WJ68</accession>
<sequence>MEESLMLNGGSSQHPESNDLTPTKRSRTPIINLEESFDQNSITRSVCPIKVKNAEIKKWLE</sequence>
<protein>
    <submittedName>
        <fullName evidence="2">Uncharacterized protein</fullName>
    </submittedName>
</protein>
<dbReference type="OrthoDB" id="1103146at2759"/>
<feature type="compositionally biased region" description="Polar residues" evidence="1">
    <location>
        <begin position="9"/>
        <end position="23"/>
    </location>
</feature>
<feature type="region of interest" description="Disordered" evidence="1">
    <location>
        <begin position="1"/>
        <end position="32"/>
    </location>
</feature>
<dbReference type="Proteomes" id="UP000886595">
    <property type="component" value="Unassembled WGS sequence"/>
</dbReference>
<comment type="caution">
    <text evidence="2">The sequence shown here is derived from an EMBL/GenBank/DDBJ whole genome shotgun (WGS) entry which is preliminary data.</text>
</comment>
<gene>
    <name evidence="2" type="ORF">Bca52824_001701</name>
</gene>
<evidence type="ECO:0000313" key="3">
    <source>
        <dbReference type="Proteomes" id="UP000886595"/>
    </source>
</evidence>
<evidence type="ECO:0000313" key="2">
    <source>
        <dbReference type="EMBL" id="KAG2330521.1"/>
    </source>
</evidence>